<proteinExistence type="predicted"/>
<protein>
    <submittedName>
        <fullName evidence="2">Uncharacterized protein</fullName>
    </submittedName>
</protein>
<reference evidence="2" key="1">
    <citation type="submission" date="2023-05" db="EMBL/GenBank/DDBJ databases">
        <title>Nepenthes gracilis genome sequencing.</title>
        <authorList>
            <person name="Fukushima K."/>
        </authorList>
    </citation>
    <scope>NUCLEOTIDE SEQUENCE</scope>
    <source>
        <strain evidence="2">SING2019-196</strain>
    </source>
</reference>
<keyword evidence="3" id="KW-1185">Reference proteome</keyword>
<keyword evidence="1" id="KW-0812">Transmembrane</keyword>
<evidence type="ECO:0000313" key="2">
    <source>
        <dbReference type="EMBL" id="GMH31694.1"/>
    </source>
</evidence>
<sequence length="138" mass="14777">MGSRMELKLAGCLRMVYTGQLPVCPALKLVPVAKHGQPLCLRPQDDLWCAEPVDADLLGLLVSIPACLIFLLVLGLGLDAAALYFGADDIYVGWITQFGADDAVRFCEEAGSSAANPWLSGCSDTDSAINFVFASLYY</sequence>
<evidence type="ECO:0000256" key="1">
    <source>
        <dbReference type="SAM" id="Phobius"/>
    </source>
</evidence>
<dbReference type="AlphaFoldDB" id="A0AAD3Y8Q8"/>
<evidence type="ECO:0000313" key="3">
    <source>
        <dbReference type="Proteomes" id="UP001279734"/>
    </source>
</evidence>
<dbReference type="EMBL" id="BSYO01000040">
    <property type="protein sequence ID" value="GMH31694.1"/>
    <property type="molecule type" value="Genomic_DNA"/>
</dbReference>
<keyword evidence="1" id="KW-0472">Membrane</keyword>
<feature type="transmembrane region" description="Helical" evidence="1">
    <location>
        <begin position="57"/>
        <end position="78"/>
    </location>
</feature>
<gene>
    <name evidence="2" type="ORF">Nepgr_033538</name>
</gene>
<comment type="caution">
    <text evidence="2">The sequence shown here is derived from an EMBL/GenBank/DDBJ whole genome shotgun (WGS) entry which is preliminary data.</text>
</comment>
<accession>A0AAD3Y8Q8</accession>
<keyword evidence="1" id="KW-1133">Transmembrane helix</keyword>
<organism evidence="2 3">
    <name type="scientific">Nepenthes gracilis</name>
    <name type="common">Slender pitcher plant</name>
    <dbReference type="NCBI Taxonomy" id="150966"/>
    <lineage>
        <taxon>Eukaryota</taxon>
        <taxon>Viridiplantae</taxon>
        <taxon>Streptophyta</taxon>
        <taxon>Embryophyta</taxon>
        <taxon>Tracheophyta</taxon>
        <taxon>Spermatophyta</taxon>
        <taxon>Magnoliopsida</taxon>
        <taxon>eudicotyledons</taxon>
        <taxon>Gunneridae</taxon>
        <taxon>Pentapetalae</taxon>
        <taxon>Caryophyllales</taxon>
        <taxon>Nepenthaceae</taxon>
        <taxon>Nepenthes</taxon>
    </lineage>
</organism>
<dbReference type="Proteomes" id="UP001279734">
    <property type="component" value="Unassembled WGS sequence"/>
</dbReference>
<name>A0AAD3Y8Q8_NEPGR</name>